<evidence type="ECO:0000313" key="2">
    <source>
        <dbReference type="Proteomes" id="UP000288395"/>
    </source>
</evidence>
<reference evidence="2" key="1">
    <citation type="journal article" date="2018" name="Front. Microbiol.">
        <title>Genome-Based Analysis Reveals the Taxonomy and Diversity of the Family Idiomarinaceae.</title>
        <authorList>
            <person name="Liu Y."/>
            <person name="Lai Q."/>
            <person name="Shao Z."/>
        </authorList>
    </citation>
    <scope>NUCLEOTIDE SEQUENCE [LARGE SCALE GENOMIC DNA]</scope>
    <source>
        <strain evidence="2">GBPy7</strain>
    </source>
</reference>
<accession>A0A432W344</accession>
<dbReference type="Proteomes" id="UP000288395">
    <property type="component" value="Unassembled WGS sequence"/>
</dbReference>
<dbReference type="EMBL" id="PIPJ01000001">
    <property type="protein sequence ID" value="RUO23640.1"/>
    <property type="molecule type" value="Genomic_DNA"/>
</dbReference>
<sequence length="66" mass="7655">MKWWILVIISQKLVIIRQNWGAVLYFKEPTPKNIPDYTCKNAPANTPKKCCKNALIYAVIYILMNA</sequence>
<evidence type="ECO:0000313" key="1">
    <source>
        <dbReference type="EMBL" id="RUO23640.1"/>
    </source>
</evidence>
<proteinExistence type="predicted"/>
<protein>
    <submittedName>
        <fullName evidence="1">Uncharacterized protein</fullName>
    </submittedName>
</protein>
<comment type="caution">
    <text evidence="1">The sequence shown here is derived from an EMBL/GenBank/DDBJ whole genome shotgun (WGS) entry which is preliminary data.</text>
</comment>
<name>A0A432W344_9GAMM</name>
<keyword evidence="2" id="KW-1185">Reference proteome</keyword>
<gene>
    <name evidence="1" type="ORF">CWE08_03055</name>
</gene>
<organism evidence="1 2">
    <name type="scientific">Aliidiomarina iranensis</name>
    <dbReference type="NCBI Taxonomy" id="1434071"/>
    <lineage>
        <taxon>Bacteria</taxon>
        <taxon>Pseudomonadati</taxon>
        <taxon>Pseudomonadota</taxon>
        <taxon>Gammaproteobacteria</taxon>
        <taxon>Alteromonadales</taxon>
        <taxon>Idiomarinaceae</taxon>
        <taxon>Aliidiomarina</taxon>
    </lineage>
</organism>
<dbReference type="AlphaFoldDB" id="A0A432W344"/>